<dbReference type="Gene3D" id="3.60.15.10">
    <property type="entry name" value="Ribonuclease Z/Hydroxyacylglutathione hydrolase-like"/>
    <property type="match status" value="1"/>
</dbReference>
<sequence>MACAFGVPAQAPAHAGARPDPATHDYRLQPRQIAPGTWVIEGAVADFAPANGCNIINTAFIDTGDGVVVINTGPSRLYGEQQRRAIAAVTAQPVRRVLNLNLHPDYFFGNQAWGDVPVQALAGSISGMRAEGGGYADNLYRLCGDWMKGTEPTAAREALQPGTFTLGSHTLQLHRLQGHTQDDLVLLDTSTGVLFAGGLVFAERVPTTPHADPERWLRSLDTLDQWRGQGRFKLLVPSHGPVARGLEGIAQTRDWLQWLTGFLNDSAQQGVDLSELLRTPVPPRFARWAAQPAELQRSLVQWYPAYERRALAHPPAAAR</sequence>
<dbReference type="AlphaFoldDB" id="A0A2R3QH63"/>
<evidence type="ECO:0000313" key="3">
    <source>
        <dbReference type="EMBL" id="AVO51090.1"/>
    </source>
</evidence>
<feature type="domain" description="Metallo-beta-lactamase" evidence="2">
    <location>
        <begin position="55"/>
        <end position="239"/>
    </location>
</feature>
<keyword evidence="3" id="KW-0378">Hydrolase</keyword>
<evidence type="ECO:0000256" key="1">
    <source>
        <dbReference type="ARBA" id="ARBA00005250"/>
    </source>
</evidence>
<dbReference type="Pfam" id="PF00753">
    <property type="entry name" value="Lactamase_B"/>
    <property type="match status" value="1"/>
</dbReference>
<dbReference type="SMART" id="SM00849">
    <property type="entry name" value="Lactamase_B"/>
    <property type="match status" value="1"/>
</dbReference>
<accession>A0A2R3QH63</accession>
<dbReference type="InterPro" id="IPR036866">
    <property type="entry name" value="RibonucZ/Hydroxyglut_hydro"/>
</dbReference>
<dbReference type="PANTHER" id="PTHR42951">
    <property type="entry name" value="METALLO-BETA-LACTAMASE DOMAIN-CONTAINING"/>
    <property type="match status" value="1"/>
</dbReference>
<dbReference type="NCBIfam" id="TIGR04558">
    <property type="entry name" value="SoxH_rel_PQQ_1"/>
    <property type="match status" value="1"/>
</dbReference>
<gene>
    <name evidence="3" type="ORF">C6568_11425</name>
</gene>
<dbReference type="EMBL" id="CP027667">
    <property type="protein sequence ID" value="AVO51090.1"/>
    <property type="molecule type" value="Genomic_DNA"/>
</dbReference>
<dbReference type="GO" id="GO:0016787">
    <property type="term" value="F:hydrolase activity"/>
    <property type="evidence" value="ECO:0007669"/>
    <property type="project" value="UniProtKB-KW"/>
</dbReference>
<dbReference type="PANTHER" id="PTHR42951:SF4">
    <property type="entry name" value="ACYL-COENZYME A THIOESTERASE MBLAC2"/>
    <property type="match status" value="1"/>
</dbReference>
<reference evidence="3 4" key="1">
    <citation type="submission" date="2018-03" db="EMBL/GenBank/DDBJ databases">
        <title>Genome sequencing of Melaminivora sp.</title>
        <authorList>
            <person name="Kim S.-J."/>
            <person name="Heo J."/>
            <person name="Ahn J.-H."/>
            <person name="Kwon S.-W."/>
        </authorList>
    </citation>
    <scope>NUCLEOTIDE SEQUENCE [LARGE SCALE GENOMIC DNA]</scope>
    <source>
        <strain evidence="3 4">SC2-9</strain>
    </source>
</reference>
<proteinExistence type="inferred from homology"/>
<keyword evidence="4" id="KW-1185">Reference proteome</keyword>
<dbReference type="InterPro" id="IPR050855">
    <property type="entry name" value="NDM-1-like"/>
</dbReference>
<dbReference type="InterPro" id="IPR001279">
    <property type="entry name" value="Metallo-B-lactamas"/>
</dbReference>
<name>A0A2R3QH63_9BURK</name>
<dbReference type="SUPFAM" id="SSF56281">
    <property type="entry name" value="Metallo-hydrolase/oxidoreductase"/>
    <property type="match status" value="1"/>
</dbReference>
<protein>
    <submittedName>
        <fullName evidence="3">Quinoprotein relay system zinc metallohydrolase 1</fullName>
    </submittedName>
</protein>
<dbReference type="InterPro" id="IPR030811">
    <property type="entry name" value="SoxH-rel_PQQ_1"/>
</dbReference>
<evidence type="ECO:0000313" key="4">
    <source>
        <dbReference type="Proteomes" id="UP000237925"/>
    </source>
</evidence>
<dbReference type="OrthoDB" id="1273797at2"/>
<dbReference type="CDD" id="cd16282">
    <property type="entry name" value="metallo-hydrolase-like_MBL-fold"/>
    <property type="match status" value="1"/>
</dbReference>
<evidence type="ECO:0000259" key="2">
    <source>
        <dbReference type="SMART" id="SM00849"/>
    </source>
</evidence>
<dbReference type="GO" id="GO:0017001">
    <property type="term" value="P:antibiotic catabolic process"/>
    <property type="evidence" value="ECO:0007669"/>
    <property type="project" value="UniProtKB-ARBA"/>
</dbReference>
<dbReference type="KEGG" id="mela:C6568_11425"/>
<dbReference type="Proteomes" id="UP000237925">
    <property type="component" value="Chromosome"/>
</dbReference>
<organism evidence="3 4">
    <name type="scientific">Melaminivora suipulveris</name>
    <dbReference type="NCBI Taxonomy" id="2109913"/>
    <lineage>
        <taxon>Bacteria</taxon>
        <taxon>Pseudomonadati</taxon>
        <taxon>Pseudomonadota</taxon>
        <taxon>Betaproteobacteria</taxon>
        <taxon>Burkholderiales</taxon>
        <taxon>Comamonadaceae</taxon>
        <taxon>Melaminivora</taxon>
    </lineage>
</organism>
<comment type="similarity">
    <text evidence="1">Belongs to the metallo-beta-lactamase superfamily. Class-B beta-lactamase family.</text>
</comment>